<protein>
    <submittedName>
        <fullName evidence="1">Uncharacterized protein</fullName>
    </submittedName>
</protein>
<dbReference type="AlphaFoldDB" id="R1ENH1"/>
<evidence type="ECO:0000313" key="1">
    <source>
        <dbReference type="EMBL" id="EOD49348.1"/>
    </source>
</evidence>
<dbReference type="KEGG" id="npa:UCRNP2_3880"/>
<organism evidence="1 2">
    <name type="scientific">Botryosphaeria parva (strain UCR-NP2)</name>
    <name type="common">Grapevine canker fungus</name>
    <name type="synonym">Neofusicoccum parvum</name>
    <dbReference type="NCBI Taxonomy" id="1287680"/>
    <lineage>
        <taxon>Eukaryota</taxon>
        <taxon>Fungi</taxon>
        <taxon>Dikarya</taxon>
        <taxon>Ascomycota</taxon>
        <taxon>Pezizomycotina</taxon>
        <taxon>Dothideomycetes</taxon>
        <taxon>Dothideomycetes incertae sedis</taxon>
        <taxon>Botryosphaeriales</taxon>
        <taxon>Botryosphaeriaceae</taxon>
        <taxon>Neofusicoccum</taxon>
    </lineage>
</organism>
<reference evidence="2" key="1">
    <citation type="journal article" date="2013" name="Genome Announc.">
        <title>Draft genome sequence of Neofusicoccum parvum isolate UCR-NP2, a fungal vascular pathogen associated with grapevine cankers.</title>
        <authorList>
            <person name="Blanco-Ulate B."/>
            <person name="Rolshausen P."/>
            <person name="Cantu D."/>
        </authorList>
    </citation>
    <scope>NUCLEOTIDE SEQUENCE [LARGE SCALE GENOMIC DNA]</scope>
    <source>
        <strain evidence="2">UCR-NP2</strain>
    </source>
</reference>
<gene>
    <name evidence="1" type="ORF">UCRNP2_3880</name>
</gene>
<dbReference type="EMBL" id="KB916084">
    <property type="protein sequence ID" value="EOD49348.1"/>
    <property type="molecule type" value="Genomic_DNA"/>
</dbReference>
<dbReference type="eggNOG" id="ENOG502SKIK">
    <property type="taxonomic scope" value="Eukaryota"/>
</dbReference>
<name>R1ENH1_BOTPV</name>
<evidence type="ECO:0000313" key="2">
    <source>
        <dbReference type="Proteomes" id="UP000013521"/>
    </source>
</evidence>
<dbReference type="OMA" id="CYYRIRS"/>
<dbReference type="Proteomes" id="UP000013521">
    <property type="component" value="Unassembled WGS sequence"/>
</dbReference>
<dbReference type="OrthoDB" id="4500473at2759"/>
<dbReference type="HOGENOM" id="CLU_057547_0_0_1"/>
<accession>R1ENH1</accession>
<proteinExistence type="predicted"/>
<sequence length="290" mass="32093">MKTYFLPPSTEIAPDGLIKLGNIIISPRLVEEPINSGSPPEIPPALRQADHIEENWSWDRENHHAFNGGVWASFLQLILGVGADVGGGASRSAREMYSAARLTTTRFRPNLDYVKQAVAADDVQDYLKGQNLFRHKDMYMVTAVKIASGAFIARRKSRDRNANFSPVVDGTTVAMMPISAGFKVEGSRGGSDTRSAQVVNDIVFAYQLRQIRVKKKGEEESITHQQFTDGAFYNLDDMDIDDESTEEIEFEIAEFADEDSSGSEVGMGIRLWDAVDDNEAELCQVAVLPK</sequence>